<feature type="compositionally biased region" description="Low complexity" evidence="1">
    <location>
        <begin position="75"/>
        <end position="86"/>
    </location>
</feature>
<dbReference type="RefSeq" id="WP_239311757.1">
    <property type="nucleotide sequence ID" value="NZ_BAAAZQ010000005.1"/>
</dbReference>
<feature type="region of interest" description="Disordered" evidence="1">
    <location>
        <begin position="1"/>
        <end position="94"/>
    </location>
</feature>
<organism evidence="4 5">
    <name type="scientific">Plantactinospora mayteni</name>
    <dbReference type="NCBI Taxonomy" id="566021"/>
    <lineage>
        <taxon>Bacteria</taxon>
        <taxon>Bacillati</taxon>
        <taxon>Actinomycetota</taxon>
        <taxon>Actinomycetes</taxon>
        <taxon>Micromonosporales</taxon>
        <taxon>Micromonosporaceae</taxon>
        <taxon>Plantactinospora</taxon>
    </lineage>
</organism>
<dbReference type="Gene3D" id="3.60.10.10">
    <property type="entry name" value="Endonuclease/exonuclease/phosphatase"/>
    <property type="match status" value="1"/>
</dbReference>
<dbReference type="Proteomes" id="UP000621500">
    <property type="component" value="Unassembled WGS sequence"/>
</dbReference>
<protein>
    <recommendedName>
        <fullName evidence="3">Endonuclease/exonuclease/phosphatase domain-containing protein</fullName>
    </recommendedName>
</protein>
<accession>A0ABQ4EIT6</accession>
<reference evidence="4 5" key="1">
    <citation type="submission" date="2021-01" db="EMBL/GenBank/DDBJ databases">
        <title>Whole genome shotgun sequence of Plantactinospora mayteni NBRC 109088.</title>
        <authorList>
            <person name="Komaki H."/>
            <person name="Tamura T."/>
        </authorList>
    </citation>
    <scope>NUCLEOTIDE SEQUENCE [LARGE SCALE GENOMIC DNA]</scope>
    <source>
        <strain evidence="4 5">NBRC 109088</strain>
    </source>
</reference>
<dbReference type="EMBL" id="BONX01000007">
    <property type="protein sequence ID" value="GIG94662.1"/>
    <property type="molecule type" value="Genomic_DNA"/>
</dbReference>
<evidence type="ECO:0000313" key="4">
    <source>
        <dbReference type="EMBL" id="GIG94662.1"/>
    </source>
</evidence>
<dbReference type="Pfam" id="PF03372">
    <property type="entry name" value="Exo_endo_phos"/>
    <property type="match status" value="1"/>
</dbReference>
<comment type="caution">
    <text evidence="4">The sequence shown here is derived from an EMBL/GenBank/DDBJ whole genome shotgun (WGS) entry which is preliminary data.</text>
</comment>
<sequence>MTIAAPGSDGLLPGGPGTASPGTGSPATGSPGTVAPAEASTTSPASHPGSVSGGAGSVSDGASAVSGTESVSGRRPVSGAPSAGAGPVAGGSRAGRRGWRWWLYTGLVAAGALWLAFTVAHLVLSGQWWLWLAVDAVPPPAFLGVPLLLAGAAAPCRRSRRPVALLAAAALLLGGPLAGLNLRGFSDGDGPAPADAVRVFSWNTGYWDEGGQTDVLYAMLRAADADVYLLQEYWYEHSSGPDVAELARLRAEFPGFHVAVVGELVTLSRYPILHQLPLDAPDMPPPLWGTTEQWRYKVLRTDLDLGAGRVLSVYNLHMPVQLVPDHSPLGGEFYRVIRQQHTQREPQWRALARDVTANPLPVLVAGDLNTSPAMGDLAKLPDRLRDASYASSARYPATWSDASSWPRWWRLDWAFVSAAVRVHSYRIGGSTNGVSDHRPQQLVVSLR</sequence>
<keyword evidence="2" id="KW-0472">Membrane</keyword>
<dbReference type="SUPFAM" id="SSF56219">
    <property type="entry name" value="DNase I-like"/>
    <property type="match status" value="1"/>
</dbReference>
<dbReference type="InterPro" id="IPR036691">
    <property type="entry name" value="Endo/exonu/phosph_ase_sf"/>
</dbReference>
<evidence type="ECO:0000256" key="1">
    <source>
        <dbReference type="SAM" id="MobiDB-lite"/>
    </source>
</evidence>
<feature type="transmembrane region" description="Helical" evidence="2">
    <location>
        <begin position="128"/>
        <end position="151"/>
    </location>
</feature>
<name>A0ABQ4EIT6_9ACTN</name>
<gene>
    <name evidence="4" type="ORF">Pma05_12350</name>
</gene>
<proteinExistence type="predicted"/>
<keyword evidence="2" id="KW-0812">Transmembrane</keyword>
<evidence type="ECO:0000256" key="2">
    <source>
        <dbReference type="SAM" id="Phobius"/>
    </source>
</evidence>
<evidence type="ECO:0000259" key="3">
    <source>
        <dbReference type="Pfam" id="PF03372"/>
    </source>
</evidence>
<keyword evidence="5" id="KW-1185">Reference proteome</keyword>
<dbReference type="InterPro" id="IPR005135">
    <property type="entry name" value="Endo/exonuclease/phosphatase"/>
</dbReference>
<feature type="transmembrane region" description="Helical" evidence="2">
    <location>
        <begin position="163"/>
        <end position="182"/>
    </location>
</feature>
<feature type="domain" description="Endonuclease/exonuclease/phosphatase" evidence="3">
    <location>
        <begin position="201"/>
        <end position="437"/>
    </location>
</feature>
<feature type="compositionally biased region" description="Low complexity" evidence="1">
    <location>
        <begin position="57"/>
        <end position="67"/>
    </location>
</feature>
<feature type="transmembrane region" description="Helical" evidence="2">
    <location>
        <begin position="101"/>
        <end position="122"/>
    </location>
</feature>
<evidence type="ECO:0000313" key="5">
    <source>
        <dbReference type="Proteomes" id="UP000621500"/>
    </source>
</evidence>
<keyword evidence="2" id="KW-1133">Transmembrane helix</keyword>
<feature type="compositionally biased region" description="Low complexity" evidence="1">
    <location>
        <begin position="18"/>
        <end position="50"/>
    </location>
</feature>